<proteinExistence type="predicted"/>
<keyword evidence="2" id="KW-1185">Reference proteome</keyword>
<accession>A0A4Q9KQE9</accession>
<comment type="caution">
    <text evidence="1">The sequence shown here is derived from an EMBL/GenBank/DDBJ whole genome shotgun (WGS) entry which is preliminary data.</text>
</comment>
<evidence type="ECO:0000313" key="1">
    <source>
        <dbReference type="EMBL" id="TBT96754.1"/>
    </source>
</evidence>
<organism evidence="1 2">
    <name type="scientific">Hamiltosporidium magnivora</name>
    <dbReference type="NCBI Taxonomy" id="148818"/>
    <lineage>
        <taxon>Eukaryota</taxon>
        <taxon>Fungi</taxon>
        <taxon>Fungi incertae sedis</taxon>
        <taxon>Microsporidia</taxon>
        <taxon>Dubosqiidae</taxon>
        <taxon>Hamiltosporidium</taxon>
    </lineage>
</organism>
<dbReference type="EMBL" id="PITI01003398">
    <property type="protein sequence ID" value="TBT96754.1"/>
    <property type="molecule type" value="Genomic_DNA"/>
</dbReference>
<dbReference type="AlphaFoldDB" id="A0A4Q9KQE9"/>
<gene>
    <name evidence="1" type="ORF">CWI36_3398p0010</name>
</gene>
<protein>
    <submittedName>
        <fullName evidence="1">Uncharacterized protein</fullName>
    </submittedName>
</protein>
<dbReference type="Proteomes" id="UP000291404">
    <property type="component" value="Unassembled WGS sequence"/>
</dbReference>
<dbReference type="VEuPathDB" id="MicrosporidiaDB:CWI36_3398p0010"/>
<evidence type="ECO:0000313" key="2">
    <source>
        <dbReference type="Proteomes" id="UP000291404"/>
    </source>
</evidence>
<sequence length="52" mass="6120">MFLQLLDCHERYKEAYTRKAEILGITKILNNLSHLKDTRANCGYTKDFTVRS</sequence>
<reference evidence="1 2" key="1">
    <citation type="submission" date="2017-12" db="EMBL/GenBank/DDBJ databases">
        <authorList>
            <person name="Pombert J.-F."/>
            <person name="Haag K.L."/>
            <person name="Ebert D."/>
        </authorList>
    </citation>
    <scope>NUCLEOTIDE SEQUENCE [LARGE SCALE GENOMIC DNA]</scope>
    <source>
        <strain evidence="1">BE-OM-2</strain>
    </source>
</reference>
<name>A0A4Q9KQE9_9MICR</name>